<comment type="caution">
    <text evidence="1">The sequence shown here is derived from an EMBL/GenBank/DDBJ whole genome shotgun (WGS) entry which is preliminary data.</text>
</comment>
<dbReference type="AlphaFoldDB" id="X1KXV5"/>
<sequence>MAKEKVDVLLKYYLSISGTNHLHYGYWIKGEEFTMKNFRLAQERYSDHLISFIPYGTTKILDVGCGVGGNTLTLMRKEYQVVALSPDSYQRRVFEENTQGKIPFCLSTFE</sequence>
<organism evidence="1">
    <name type="scientific">marine sediment metagenome</name>
    <dbReference type="NCBI Taxonomy" id="412755"/>
    <lineage>
        <taxon>unclassified sequences</taxon>
        <taxon>metagenomes</taxon>
        <taxon>ecological metagenomes</taxon>
    </lineage>
</organism>
<accession>X1KXV5</accession>
<reference evidence="1" key="1">
    <citation type="journal article" date="2014" name="Front. Microbiol.">
        <title>High frequency of phylogenetically diverse reductive dehalogenase-homologous genes in deep subseafloor sedimentary metagenomes.</title>
        <authorList>
            <person name="Kawai M."/>
            <person name="Futagami T."/>
            <person name="Toyoda A."/>
            <person name="Takaki Y."/>
            <person name="Nishi S."/>
            <person name="Hori S."/>
            <person name="Arai W."/>
            <person name="Tsubouchi T."/>
            <person name="Morono Y."/>
            <person name="Uchiyama I."/>
            <person name="Ito T."/>
            <person name="Fujiyama A."/>
            <person name="Inagaki F."/>
            <person name="Takami H."/>
        </authorList>
    </citation>
    <scope>NUCLEOTIDE SEQUENCE</scope>
    <source>
        <strain evidence="1">Expedition CK06-06</strain>
    </source>
</reference>
<dbReference type="SUPFAM" id="SSF53335">
    <property type="entry name" value="S-adenosyl-L-methionine-dependent methyltransferases"/>
    <property type="match status" value="1"/>
</dbReference>
<name>X1KXV5_9ZZZZ</name>
<dbReference type="InterPro" id="IPR029063">
    <property type="entry name" value="SAM-dependent_MTases_sf"/>
</dbReference>
<dbReference type="Gene3D" id="3.40.50.150">
    <property type="entry name" value="Vaccinia Virus protein VP39"/>
    <property type="match status" value="1"/>
</dbReference>
<dbReference type="EMBL" id="BARV01011735">
    <property type="protein sequence ID" value="GAI11538.1"/>
    <property type="molecule type" value="Genomic_DNA"/>
</dbReference>
<evidence type="ECO:0008006" key="2">
    <source>
        <dbReference type="Google" id="ProtNLM"/>
    </source>
</evidence>
<evidence type="ECO:0000313" key="1">
    <source>
        <dbReference type="EMBL" id="GAI11538.1"/>
    </source>
</evidence>
<feature type="non-terminal residue" evidence="1">
    <location>
        <position position="110"/>
    </location>
</feature>
<proteinExistence type="predicted"/>
<protein>
    <recommendedName>
        <fullName evidence="2">Methyltransferase type 11 domain-containing protein</fullName>
    </recommendedName>
</protein>
<gene>
    <name evidence="1" type="ORF">S06H3_22098</name>
</gene>